<dbReference type="EMBL" id="GBRH01259035">
    <property type="protein sequence ID" value="JAD38860.1"/>
    <property type="molecule type" value="Transcribed_RNA"/>
</dbReference>
<sequence length="29" mass="3387">MKCSCHSDIRNPCTCPRARPHRPFRCAGW</sequence>
<reference evidence="1" key="2">
    <citation type="journal article" date="2015" name="Data Brief">
        <title>Shoot transcriptome of the giant reed, Arundo donax.</title>
        <authorList>
            <person name="Barrero R.A."/>
            <person name="Guerrero F.D."/>
            <person name="Moolhuijzen P."/>
            <person name="Goolsby J.A."/>
            <person name="Tidwell J."/>
            <person name="Bellgard S.E."/>
            <person name="Bellgard M.I."/>
        </authorList>
    </citation>
    <scope>NUCLEOTIDE SEQUENCE</scope>
    <source>
        <tissue evidence="1">Shoot tissue taken approximately 20 cm above the soil surface</tissue>
    </source>
</reference>
<dbReference type="AlphaFoldDB" id="A0A0A8ZQ27"/>
<evidence type="ECO:0000313" key="1">
    <source>
        <dbReference type="EMBL" id="JAD38860.1"/>
    </source>
</evidence>
<reference evidence="1" key="1">
    <citation type="submission" date="2014-09" db="EMBL/GenBank/DDBJ databases">
        <authorList>
            <person name="Magalhaes I.L.F."/>
            <person name="Oliveira U."/>
            <person name="Santos F.R."/>
            <person name="Vidigal T.H.D.A."/>
            <person name="Brescovit A.D."/>
            <person name="Santos A.J."/>
        </authorList>
    </citation>
    <scope>NUCLEOTIDE SEQUENCE</scope>
    <source>
        <tissue evidence="1">Shoot tissue taken approximately 20 cm above the soil surface</tissue>
    </source>
</reference>
<organism evidence="1">
    <name type="scientific">Arundo donax</name>
    <name type="common">Giant reed</name>
    <name type="synonym">Donax arundinaceus</name>
    <dbReference type="NCBI Taxonomy" id="35708"/>
    <lineage>
        <taxon>Eukaryota</taxon>
        <taxon>Viridiplantae</taxon>
        <taxon>Streptophyta</taxon>
        <taxon>Embryophyta</taxon>
        <taxon>Tracheophyta</taxon>
        <taxon>Spermatophyta</taxon>
        <taxon>Magnoliopsida</taxon>
        <taxon>Liliopsida</taxon>
        <taxon>Poales</taxon>
        <taxon>Poaceae</taxon>
        <taxon>PACMAD clade</taxon>
        <taxon>Arundinoideae</taxon>
        <taxon>Arundineae</taxon>
        <taxon>Arundo</taxon>
    </lineage>
</organism>
<protein>
    <submittedName>
        <fullName evidence="1">Uncharacterized protein</fullName>
    </submittedName>
</protein>
<name>A0A0A8ZQ27_ARUDO</name>
<accession>A0A0A8ZQ27</accession>
<proteinExistence type="predicted"/>